<name>A0ABY4QAH2_9ACTN</name>
<sequence length="147" mass="16585">MSAPNTVSAVDVEAWVAALESGWRGRDVERIVALFTEDAWYRQGPFGEAHLGQEAIRKHWTGTLSRQRDPEIWFAEPVVAGDRTALEWWCVLHDPDTGAPRTAAGCLFLSFAPDGRCRGLHEYWHARTDAGCEPHATWPRRSTRKES</sequence>
<gene>
    <name evidence="2" type="ORF">M4V62_43475</name>
</gene>
<evidence type="ECO:0000259" key="1">
    <source>
        <dbReference type="Pfam" id="PF12680"/>
    </source>
</evidence>
<keyword evidence="3" id="KW-1185">Reference proteome</keyword>
<dbReference type="InterPro" id="IPR032710">
    <property type="entry name" value="NTF2-like_dom_sf"/>
</dbReference>
<geneLocation type="plasmid" evidence="2 3">
    <name>p1</name>
</geneLocation>
<reference evidence="2 3" key="1">
    <citation type="submission" date="2022-05" db="EMBL/GenBank/DDBJ databases">
        <authorList>
            <person name="Zhou X."/>
            <person name="Li K."/>
            <person name="Man Y."/>
        </authorList>
    </citation>
    <scope>NUCLEOTIDE SEQUENCE [LARGE SCALE GENOMIC DNA]</scope>
    <source>
        <strain evidence="2 3">MS405</strain>
        <plasmid evidence="2 3">p1</plasmid>
    </source>
</reference>
<dbReference type="Proteomes" id="UP000829992">
    <property type="component" value="Plasmid p1"/>
</dbReference>
<dbReference type="Gene3D" id="3.10.450.50">
    <property type="match status" value="1"/>
</dbReference>
<proteinExistence type="predicted"/>
<evidence type="ECO:0000313" key="3">
    <source>
        <dbReference type="Proteomes" id="UP000829992"/>
    </source>
</evidence>
<dbReference type="RefSeq" id="WP_249593299.1">
    <property type="nucleotide sequence ID" value="NZ_BAAAQL010000075.1"/>
</dbReference>
<feature type="domain" description="SnoaL-like" evidence="1">
    <location>
        <begin position="13"/>
        <end position="117"/>
    </location>
</feature>
<dbReference type="InterPro" id="IPR037401">
    <property type="entry name" value="SnoaL-like"/>
</dbReference>
<organism evidence="2 3">
    <name type="scientific">Streptomyces durmitorensis</name>
    <dbReference type="NCBI Taxonomy" id="319947"/>
    <lineage>
        <taxon>Bacteria</taxon>
        <taxon>Bacillati</taxon>
        <taxon>Actinomycetota</taxon>
        <taxon>Actinomycetes</taxon>
        <taxon>Kitasatosporales</taxon>
        <taxon>Streptomycetaceae</taxon>
        <taxon>Streptomyces</taxon>
    </lineage>
</organism>
<dbReference type="Pfam" id="PF12680">
    <property type="entry name" value="SnoaL_2"/>
    <property type="match status" value="1"/>
</dbReference>
<evidence type="ECO:0000313" key="2">
    <source>
        <dbReference type="EMBL" id="UQT61993.1"/>
    </source>
</evidence>
<accession>A0ABY4QAH2</accession>
<protein>
    <submittedName>
        <fullName evidence="2">Nuclear transport factor 2 family protein</fullName>
    </submittedName>
</protein>
<dbReference type="EMBL" id="CP097290">
    <property type="protein sequence ID" value="UQT61993.1"/>
    <property type="molecule type" value="Genomic_DNA"/>
</dbReference>
<keyword evidence="2" id="KW-0614">Plasmid</keyword>
<dbReference type="SUPFAM" id="SSF54427">
    <property type="entry name" value="NTF2-like"/>
    <property type="match status" value="1"/>
</dbReference>